<feature type="binding site" evidence="4">
    <location>
        <position position="180"/>
    </location>
    <ligand>
        <name>substrate</name>
    </ligand>
</feature>
<comment type="catalytic activity">
    <reaction evidence="4">
        <text>S-methyl-5'-thioadenosine + H2O + H(+) = S-methyl-5'-thioinosine + NH4(+)</text>
        <dbReference type="Rhea" id="RHEA:25025"/>
        <dbReference type="ChEBI" id="CHEBI:15377"/>
        <dbReference type="ChEBI" id="CHEBI:15378"/>
        <dbReference type="ChEBI" id="CHEBI:17509"/>
        <dbReference type="ChEBI" id="CHEBI:28938"/>
        <dbReference type="ChEBI" id="CHEBI:48595"/>
        <dbReference type="EC" id="3.5.4.31"/>
    </reaction>
</comment>
<dbReference type="EMBL" id="PXYV01000028">
    <property type="protein sequence ID" value="PSR21732.1"/>
    <property type="molecule type" value="Genomic_DNA"/>
</dbReference>
<feature type="binding site" evidence="4">
    <location>
        <position position="295"/>
    </location>
    <ligand>
        <name>substrate</name>
    </ligand>
</feature>
<gene>
    <name evidence="4" type="primary">mtaD</name>
    <name evidence="6" type="ORF">C7B45_09615</name>
</gene>
<keyword evidence="3 4" id="KW-0862">Zinc</keyword>
<feature type="domain" description="Amidohydrolase-related" evidence="5">
    <location>
        <begin position="55"/>
        <end position="396"/>
    </location>
</feature>
<evidence type="ECO:0000256" key="4">
    <source>
        <dbReference type="HAMAP-Rule" id="MF_01281"/>
    </source>
</evidence>
<evidence type="ECO:0000313" key="7">
    <source>
        <dbReference type="Proteomes" id="UP000241848"/>
    </source>
</evidence>
<dbReference type="InterPro" id="IPR006680">
    <property type="entry name" value="Amidohydro-rel"/>
</dbReference>
<dbReference type="EC" id="3.5.4.28" evidence="4"/>
<evidence type="ECO:0000256" key="3">
    <source>
        <dbReference type="ARBA" id="ARBA00022833"/>
    </source>
</evidence>
<feature type="binding site" evidence="4">
    <location>
        <position position="295"/>
    </location>
    <ligand>
        <name>Zn(2+)</name>
        <dbReference type="ChEBI" id="CHEBI:29105"/>
    </ligand>
</feature>
<comment type="caution">
    <text evidence="4">Lacks conserved residue(s) required for the propagation of feature annotation.</text>
</comment>
<dbReference type="Proteomes" id="UP000241848">
    <property type="component" value="Unassembled WGS sequence"/>
</dbReference>
<keyword evidence="2 4" id="KW-0378">Hydrolase</keyword>
<dbReference type="GO" id="GO:0046872">
    <property type="term" value="F:metal ion binding"/>
    <property type="evidence" value="ECO:0007669"/>
    <property type="project" value="UniProtKB-KW"/>
</dbReference>
<comment type="cofactor">
    <cofactor evidence="4">
        <name>Zn(2+)</name>
        <dbReference type="ChEBI" id="CHEBI:29105"/>
    </cofactor>
    <text evidence="4">Binds 1 zinc ion per subunit.</text>
</comment>
<evidence type="ECO:0000313" key="6">
    <source>
        <dbReference type="EMBL" id="PSR21732.1"/>
    </source>
</evidence>
<dbReference type="InterPro" id="IPR011059">
    <property type="entry name" value="Metal-dep_hydrolase_composite"/>
</dbReference>
<sequence length="427" mass="47174">MATKFEAEYVVTMDDERRQYHPGVIVYDEREIVYVGSPQGYQEPVDREIVIPEGIILPGLLNGHNHAAMSLMRGLADDSPLFEWLSQYVWPLEEHLTPEDIEVGTLLACAEMIRSGTVGFADMYFEVDISAKAVDMAGMRAWIARGLDRADTKKLEESVEFCQAWRGHGHGRIETMLGPHAPYTCPPEFLAQVASAAQTYQLPIHIHLSESRDEMRQMAEQYHKTPIQVAYDAGILASRTLIAHGVYIEEADLKYLEQMEGGVVSCPISNAKLGNGTLPYHRLRNAGVAVGLGTDGAASTNSLDMFLEMKAMAWMQKLKEGKPEGFRAEDALWAATRGTAQILGHRGGVLQPGAPADFIVVDGRRAHMTPTWDVVANLVYAASGSDVRYCVVDGQIILQEGIITSFDERAVLQEAAARAQRLMERGR</sequence>
<dbReference type="EC" id="3.5.4.31" evidence="4"/>
<evidence type="ECO:0000256" key="2">
    <source>
        <dbReference type="ARBA" id="ARBA00022801"/>
    </source>
</evidence>
<feature type="binding site" evidence="4">
    <location>
        <position position="207"/>
    </location>
    <ligand>
        <name>Zn(2+)</name>
        <dbReference type="ChEBI" id="CHEBI:29105"/>
    </ligand>
</feature>
<dbReference type="Pfam" id="PF01979">
    <property type="entry name" value="Amidohydro_1"/>
    <property type="match status" value="1"/>
</dbReference>
<dbReference type="GO" id="GO:0050270">
    <property type="term" value="F:S-adenosylhomocysteine deaminase activity"/>
    <property type="evidence" value="ECO:0007669"/>
    <property type="project" value="UniProtKB-UniRule"/>
</dbReference>
<feature type="binding site" evidence="4">
    <location>
        <position position="64"/>
    </location>
    <ligand>
        <name>Zn(2+)</name>
        <dbReference type="ChEBI" id="CHEBI:29105"/>
    </ligand>
</feature>
<feature type="binding site" evidence="4">
    <location>
        <position position="210"/>
    </location>
    <ligand>
        <name>substrate</name>
    </ligand>
</feature>
<protein>
    <recommendedName>
        <fullName evidence="4">5-methylthioadenosine/S-adenosylhomocysteine deaminase</fullName>
        <shortName evidence="4">MTA/SAH deaminase</shortName>
        <ecNumber evidence="4">3.5.4.28</ecNumber>
        <ecNumber evidence="4">3.5.4.31</ecNumber>
    </recommendedName>
</protein>
<evidence type="ECO:0000256" key="1">
    <source>
        <dbReference type="ARBA" id="ARBA00022723"/>
    </source>
</evidence>
<dbReference type="PANTHER" id="PTHR43794:SF11">
    <property type="entry name" value="AMIDOHYDROLASE-RELATED DOMAIN-CONTAINING PROTEIN"/>
    <property type="match status" value="1"/>
</dbReference>
<accession>A0A2T2WHK8</accession>
<dbReference type="FunFam" id="3.20.20.140:FF:000014">
    <property type="entry name" value="5-methylthioadenosine/S-adenosylhomocysteine deaminase"/>
    <property type="match status" value="1"/>
</dbReference>
<dbReference type="AlphaFoldDB" id="A0A2T2WHK8"/>
<dbReference type="SUPFAM" id="SSF51338">
    <property type="entry name" value="Composite domain of metallo-dependent hydrolases"/>
    <property type="match status" value="2"/>
</dbReference>
<comment type="catalytic activity">
    <reaction evidence="4">
        <text>S-adenosyl-L-homocysteine + H2O + H(+) = S-inosyl-L-homocysteine + NH4(+)</text>
        <dbReference type="Rhea" id="RHEA:20716"/>
        <dbReference type="ChEBI" id="CHEBI:15377"/>
        <dbReference type="ChEBI" id="CHEBI:15378"/>
        <dbReference type="ChEBI" id="CHEBI:28938"/>
        <dbReference type="ChEBI" id="CHEBI:57856"/>
        <dbReference type="ChEBI" id="CHEBI:57985"/>
        <dbReference type="EC" id="3.5.4.28"/>
    </reaction>
</comment>
<proteinExistence type="inferred from homology"/>
<dbReference type="InterPro" id="IPR023512">
    <property type="entry name" value="Deaminase_MtaD/DadD"/>
</dbReference>
<dbReference type="SUPFAM" id="SSF51556">
    <property type="entry name" value="Metallo-dependent hydrolases"/>
    <property type="match status" value="1"/>
</dbReference>
<dbReference type="InterPro" id="IPR032466">
    <property type="entry name" value="Metal_Hydrolase"/>
</dbReference>
<comment type="function">
    <text evidence="4">Catalyzes the deamination of 5-methylthioadenosine and S-adenosyl-L-homocysteine into 5-methylthioinosine and S-inosyl-L-homocysteine, respectively. Is also able to deaminate adenosine.</text>
</comment>
<name>A0A2T2WHK8_9FIRM</name>
<dbReference type="CDD" id="cd01298">
    <property type="entry name" value="ATZ_TRZ_like"/>
    <property type="match status" value="1"/>
</dbReference>
<reference evidence="6 7" key="1">
    <citation type="journal article" date="2014" name="BMC Genomics">
        <title>Comparison of environmental and isolate Sulfobacillus genomes reveals diverse carbon, sulfur, nitrogen, and hydrogen metabolisms.</title>
        <authorList>
            <person name="Justice N.B."/>
            <person name="Norman A."/>
            <person name="Brown C.T."/>
            <person name="Singh A."/>
            <person name="Thomas B.C."/>
            <person name="Banfield J.F."/>
        </authorList>
    </citation>
    <scope>NUCLEOTIDE SEQUENCE [LARGE SCALE GENOMIC DNA]</scope>
    <source>
        <strain evidence="6">AMDSBA3</strain>
    </source>
</reference>
<feature type="binding site" evidence="4">
    <location>
        <position position="145"/>
    </location>
    <ligand>
        <name>substrate</name>
    </ligand>
</feature>
<comment type="similarity">
    <text evidence="4">Belongs to the metallo-dependent hydrolases superfamily. MTA/SAH deaminase family.</text>
</comment>
<organism evidence="6 7">
    <name type="scientific">Sulfobacillus acidophilus</name>
    <dbReference type="NCBI Taxonomy" id="53633"/>
    <lineage>
        <taxon>Bacteria</taxon>
        <taxon>Bacillati</taxon>
        <taxon>Bacillota</taxon>
        <taxon>Clostridia</taxon>
        <taxon>Eubacteriales</taxon>
        <taxon>Clostridiales Family XVII. Incertae Sedis</taxon>
        <taxon>Sulfobacillus</taxon>
    </lineage>
</organism>
<dbReference type="GO" id="GO:0090614">
    <property type="term" value="F:5'-methylthioadenosine deaminase activity"/>
    <property type="evidence" value="ECO:0007669"/>
    <property type="project" value="UniProtKB-UniRule"/>
</dbReference>
<dbReference type="PANTHER" id="PTHR43794">
    <property type="entry name" value="AMINOHYDROLASE SSNA-RELATED"/>
    <property type="match status" value="1"/>
</dbReference>
<feature type="binding site" evidence="4">
    <location>
        <position position="93"/>
    </location>
    <ligand>
        <name>substrate</name>
    </ligand>
</feature>
<evidence type="ECO:0000259" key="5">
    <source>
        <dbReference type="Pfam" id="PF01979"/>
    </source>
</evidence>
<keyword evidence="1 4" id="KW-0479">Metal-binding</keyword>
<feature type="binding site" evidence="4">
    <location>
        <position position="66"/>
    </location>
    <ligand>
        <name>Zn(2+)</name>
        <dbReference type="ChEBI" id="CHEBI:29105"/>
    </ligand>
</feature>
<dbReference type="HAMAP" id="MF_01281">
    <property type="entry name" value="MTA_SAH_deamin"/>
    <property type="match status" value="1"/>
</dbReference>
<dbReference type="Gene3D" id="3.20.20.140">
    <property type="entry name" value="Metal-dependent hydrolases"/>
    <property type="match status" value="1"/>
</dbReference>
<comment type="caution">
    <text evidence="6">The sequence shown here is derived from an EMBL/GenBank/DDBJ whole genome shotgun (WGS) entry which is preliminary data.</text>
</comment>
<dbReference type="Gene3D" id="2.30.40.10">
    <property type="entry name" value="Urease, subunit C, domain 1"/>
    <property type="match status" value="1"/>
</dbReference>
<dbReference type="InterPro" id="IPR050287">
    <property type="entry name" value="MTA/SAH_deaminase"/>
</dbReference>